<keyword evidence="1" id="KW-0812">Transmembrane</keyword>
<keyword evidence="1" id="KW-0472">Membrane</keyword>
<sequence length="151" mass="17324">MCILATRDLAFPPASPYERPSAIILGSLRPLRGIRGSFFGTSFSTSEPSSSTSSGLFLFAGYRPTLRYNLARRRSTLVFCNSHVRVSNIFCYLLILCIFIICVLLINRFSYTRNFSGTFISRSRPSFRQRFFLDLRAANRRVSCWLIVRQQ</sequence>
<evidence type="ECO:0000313" key="2">
    <source>
        <dbReference type="EMBL" id="CAH1722561.1"/>
    </source>
</evidence>
<reference evidence="2" key="1">
    <citation type="submission" date="2022-02" db="EMBL/GenBank/DDBJ databases">
        <authorList>
            <person name="King R."/>
        </authorList>
    </citation>
    <scope>NUCLEOTIDE SEQUENCE</scope>
</reference>
<feature type="transmembrane region" description="Helical" evidence="1">
    <location>
        <begin position="86"/>
        <end position="106"/>
    </location>
</feature>
<dbReference type="EMBL" id="OU899035">
    <property type="protein sequence ID" value="CAH1722561.1"/>
    <property type="molecule type" value="Genomic_DNA"/>
</dbReference>
<protein>
    <submittedName>
        <fullName evidence="2">Uncharacterized protein</fullName>
    </submittedName>
</protein>
<organism evidence="2 4">
    <name type="scientific">Aphis gossypii</name>
    <name type="common">Cotton aphid</name>
    <dbReference type="NCBI Taxonomy" id="80765"/>
    <lineage>
        <taxon>Eukaryota</taxon>
        <taxon>Metazoa</taxon>
        <taxon>Ecdysozoa</taxon>
        <taxon>Arthropoda</taxon>
        <taxon>Hexapoda</taxon>
        <taxon>Insecta</taxon>
        <taxon>Pterygota</taxon>
        <taxon>Neoptera</taxon>
        <taxon>Paraneoptera</taxon>
        <taxon>Hemiptera</taxon>
        <taxon>Sternorrhyncha</taxon>
        <taxon>Aphidomorpha</taxon>
        <taxon>Aphidoidea</taxon>
        <taxon>Aphididae</taxon>
        <taxon>Aphidini</taxon>
        <taxon>Aphis</taxon>
        <taxon>Aphis</taxon>
    </lineage>
</organism>
<accession>A0A9P0IYJ8</accession>
<reference evidence="2" key="2">
    <citation type="submission" date="2022-10" db="EMBL/GenBank/DDBJ databases">
        <authorList>
            <consortium name="ENA_rothamsted_submissions"/>
            <consortium name="culmorum"/>
            <person name="King R."/>
        </authorList>
    </citation>
    <scope>NUCLEOTIDE SEQUENCE</scope>
</reference>
<proteinExistence type="predicted"/>
<dbReference type="EMBL" id="OU899035">
    <property type="protein sequence ID" value="CAH1722573.1"/>
    <property type="molecule type" value="Genomic_DNA"/>
</dbReference>
<keyword evidence="1" id="KW-1133">Transmembrane helix</keyword>
<evidence type="ECO:0000256" key="1">
    <source>
        <dbReference type="SAM" id="Phobius"/>
    </source>
</evidence>
<keyword evidence="4" id="KW-1185">Reference proteome</keyword>
<dbReference type="AlphaFoldDB" id="A0A9P0IYJ8"/>
<dbReference type="Proteomes" id="UP001154329">
    <property type="component" value="Chromosome 2"/>
</dbReference>
<name>A0A9P0IYJ8_APHGO</name>
<gene>
    <name evidence="2" type="ORF">APHIGO_LOCUS4832</name>
    <name evidence="3" type="ORF">APHIGO_LOCUS4838</name>
</gene>
<evidence type="ECO:0000313" key="3">
    <source>
        <dbReference type="EMBL" id="CAH1722573.1"/>
    </source>
</evidence>
<evidence type="ECO:0000313" key="4">
    <source>
        <dbReference type="Proteomes" id="UP001154329"/>
    </source>
</evidence>